<dbReference type="InterPro" id="IPR017978">
    <property type="entry name" value="GPCR_3_C"/>
</dbReference>
<feature type="compositionally biased region" description="Basic and acidic residues" evidence="9">
    <location>
        <begin position="701"/>
        <end position="711"/>
    </location>
</feature>
<accession>A0AA35WEN8</accession>
<evidence type="ECO:0000256" key="1">
    <source>
        <dbReference type="ARBA" id="ARBA00004141"/>
    </source>
</evidence>
<evidence type="ECO:0000256" key="10">
    <source>
        <dbReference type="SAM" id="Phobius"/>
    </source>
</evidence>
<dbReference type="PANTHER" id="PTHR10519:SF20">
    <property type="entry name" value="G-PROTEIN COUPLED RECEPTOR 156-RELATED"/>
    <property type="match status" value="1"/>
</dbReference>
<evidence type="ECO:0000256" key="6">
    <source>
        <dbReference type="ARBA" id="ARBA00023170"/>
    </source>
</evidence>
<evidence type="ECO:0000259" key="11">
    <source>
        <dbReference type="PROSITE" id="PS50259"/>
    </source>
</evidence>
<feature type="transmembrane region" description="Helical" evidence="10">
    <location>
        <begin position="636"/>
        <end position="658"/>
    </location>
</feature>
<dbReference type="PROSITE" id="PS50259">
    <property type="entry name" value="G_PROTEIN_RECEP_F3_4"/>
    <property type="match status" value="1"/>
</dbReference>
<evidence type="ECO:0000256" key="9">
    <source>
        <dbReference type="SAM" id="MobiDB-lite"/>
    </source>
</evidence>
<dbReference type="GO" id="GO:0007214">
    <property type="term" value="P:gamma-aminobutyric acid signaling pathway"/>
    <property type="evidence" value="ECO:0007669"/>
    <property type="project" value="TreeGrafter"/>
</dbReference>
<dbReference type="EMBL" id="CASHTH010001364">
    <property type="protein sequence ID" value="CAI8014471.1"/>
    <property type="molecule type" value="Genomic_DNA"/>
</dbReference>
<evidence type="ECO:0000256" key="5">
    <source>
        <dbReference type="ARBA" id="ARBA00023136"/>
    </source>
</evidence>
<feature type="transmembrane region" description="Helical" evidence="10">
    <location>
        <begin position="426"/>
        <end position="448"/>
    </location>
</feature>
<keyword evidence="5 10" id="KW-0472">Membrane</keyword>
<dbReference type="GO" id="GO:0038039">
    <property type="term" value="C:G protein-coupled receptor heterodimeric complex"/>
    <property type="evidence" value="ECO:0007669"/>
    <property type="project" value="TreeGrafter"/>
</dbReference>
<keyword evidence="3 10" id="KW-1133">Transmembrane helix</keyword>
<keyword evidence="6 12" id="KW-0675">Receptor</keyword>
<name>A0AA35WEN8_GEOBA</name>
<dbReference type="InterPro" id="IPR000337">
    <property type="entry name" value="GPCR_3"/>
</dbReference>
<dbReference type="InterPro" id="IPR028082">
    <property type="entry name" value="Peripla_BP_I"/>
</dbReference>
<feature type="domain" description="G-protein coupled receptors family 3 profile" evidence="11">
    <location>
        <begin position="423"/>
        <end position="699"/>
    </location>
</feature>
<dbReference type="AlphaFoldDB" id="A0AA35WEN8"/>
<evidence type="ECO:0000256" key="7">
    <source>
        <dbReference type="ARBA" id="ARBA00023180"/>
    </source>
</evidence>
<evidence type="ECO:0000256" key="2">
    <source>
        <dbReference type="ARBA" id="ARBA00022692"/>
    </source>
</evidence>
<dbReference type="GO" id="GO:0004965">
    <property type="term" value="F:G protein-coupled GABA receptor activity"/>
    <property type="evidence" value="ECO:0007669"/>
    <property type="project" value="InterPro"/>
</dbReference>
<keyword evidence="2 10" id="KW-0812">Transmembrane</keyword>
<dbReference type="CDD" id="cd06366">
    <property type="entry name" value="PBP1_GABAb_receptor"/>
    <property type="match status" value="1"/>
</dbReference>
<feature type="transmembrane region" description="Helical" evidence="10">
    <location>
        <begin position="670"/>
        <end position="688"/>
    </location>
</feature>
<gene>
    <name evidence="12" type="ORF">GBAR_LOCUS9035</name>
</gene>
<organism evidence="12 13">
    <name type="scientific">Geodia barretti</name>
    <name type="common">Barrett's horny sponge</name>
    <dbReference type="NCBI Taxonomy" id="519541"/>
    <lineage>
        <taxon>Eukaryota</taxon>
        <taxon>Metazoa</taxon>
        <taxon>Porifera</taxon>
        <taxon>Demospongiae</taxon>
        <taxon>Heteroscleromorpha</taxon>
        <taxon>Tetractinellida</taxon>
        <taxon>Astrophorina</taxon>
        <taxon>Geodiidae</taxon>
        <taxon>Geodia</taxon>
    </lineage>
</organism>
<dbReference type="Gene3D" id="3.40.50.2300">
    <property type="match status" value="2"/>
</dbReference>
<evidence type="ECO:0000256" key="4">
    <source>
        <dbReference type="ARBA" id="ARBA00023040"/>
    </source>
</evidence>
<evidence type="ECO:0000313" key="12">
    <source>
        <dbReference type="EMBL" id="CAI8014471.1"/>
    </source>
</evidence>
<dbReference type="Pfam" id="PF01094">
    <property type="entry name" value="ANF_receptor"/>
    <property type="match status" value="1"/>
</dbReference>
<dbReference type="PANTHER" id="PTHR10519">
    <property type="entry name" value="GABA-B RECEPTOR"/>
    <property type="match status" value="1"/>
</dbReference>
<feature type="region of interest" description="Disordered" evidence="9">
    <location>
        <begin position="701"/>
        <end position="727"/>
    </location>
</feature>
<dbReference type="InterPro" id="IPR002455">
    <property type="entry name" value="GPCR3_GABA-B"/>
</dbReference>
<keyword evidence="4" id="KW-0297">G-protein coupled receptor</keyword>
<feature type="transmembrane region" description="Helical" evidence="10">
    <location>
        <begin position="536"/>
        <end position="559"/>
    </location>
</feature>
<feature type="non-terminal residue" evidence="12">
    <location>
        <position position="1"/>
    </location>
</feature>
<evidence type="ECO:0000313" key="13">
    <source>
        <dbReference type="Proteomes" id="UP001174909"/>
    </source>
</evidence>
<keyword evidence="13" id="KW-1185">Reference proteome</keyword>
<evidence type="ECO:0000256" key="3">
    <source>
        <dbReference type="ARBA" id="ARBA00022989"/>
    </source>
</evidence>
<feature type="transmembrane region" description="Helical" evidence="10">
    <location>
        <begin position="495"/>
        <end position="516"/>
    </location>
</feature>
<dbReference type="Pfam" id="PF00003">
    <property type="entry name" value="7tm_3"/>
    <property type="match status" value="1"/>
</dbReference>
<dbReference type="InterPro" id="IPR001828">
    <property type="entry name" value="ANF_lig-bd_rcpt"/>
</dbReference>
<evidence type="ECO:0000256" key="8">
    <source>
        <dbReference type="ARBA" id="ARBA00023224"/>
    </source>
</evidence>
<feature type="transmembrane region" description="Helical" evidence="10">
    <location>
        <begin position="602"/>
        <end position="624"/>
    </location>
</feature>
<reference evidence="12" key="1">
    <citation type="submission" date="2023-03" db="EMBL/GenBank/DDBJ databases">
        <authorList>
            <person name="Steffen K."/>
            <person name="Cardenas P."/>
        </authorList>
    </citation>
    <scope>NUCLEOTIDE SEQUENCE</scope>
</reference>
<feature type="transmembrane region" description="Helical" evidence="10">
    <location>
        <begin position="460"/>
        <end position="483"/>
    </location>
</feature>
<dbReference type="Proteomes" id="UP001174909">
    <property type="component" value="Unassembled WGS sequence"/>
</dbReference>
<proteinExistence type="predicted"/>
<keyword evidence="7" id="KW-0325">Glycoprotein</keyword>
<comment type="subcellular location">
    <subcellularLocation>
        <location evidence="1">Membrane</location>
        <topology evidence="1">Multi-pass membrane protein</topology>
    </subcellularLocation>
</comment>
<protein>
    <submittedName>
        <fullName evidence="12">Gamma-aminobutyric acid type B receptor subunit 1</fullName>
    </submittedName>
</protein>
<sequence>QCNKIDALDTFHRQVFEEPTKIGIIGSGCSVSTEPTASISHYYNLVQVSCIASSPAFRDRQLFPRYFQLLPTDASLAITYMGLIEFYQWKRVAIIVQMENLFTVAMDELKVLLNDNSIEYSETELVIDEAGVNGGPPNSTIVNLDSVFDESSRIFIISTYEPLAREIICEAYRKGYRYPRHLFFMIPWYVNGWWRFEADSYGCTVAEREDTLEYSMTVMNLPFAAYLNMSTTTDTGHEGTDNGRGMTVREYFDKVEEYLERPPLNVTLYDDVAPVCYDAMWTLALALNNTITEFETNISLSDLAYEAGNMPNRNETFRMENFTYQNDVVMETMFKHLEDTDFLGVSGDVTFNEVGIRRVTQYLILQFRKNSSKRIVNEEIGVWSTNASLVYTKNSTEETTWPFGIPYDGVSVVIVINTVHASLTSIMIIFSTVGILFSVACLVFNFYFRNQTLIRLSSPNLNYLIGSGAILLYLAIIVTVLPADTAVFSSVVCNLRVWLTGFGYSLCYGTILVKMWRVYYIFSNPSTLKKANLHDWMLAIMVLCFVILDLVMLVIFSLVEGLRGNLRAERVLDKEASSTTTGEQGRIKEFYVYVCDSLAWDIFLGIFYGYKAFLQICGLFLAFATRKVKVKGLDDAKWIAGTIYITSIVLAITILALYTLNDFVNRHTAVFTGGLLIGTTFIMAFVFASKMYALYKDPEGKSVFDRTRPSDRPQASNPSDGVERVVG</sequence>
<comment type="caution">
    <text evidence="12">The sequence shown here is derived from an EMBL/GenBank/DDBJ whole genome shotgun (WGS) entry which is preliminary data.</text>
</comment>
<dbReference type="CDD" id="cd15047">
    <property type="entry name" value="7tmC_GABA-B-like"/>
    <property type="match status" value="1"/>
</dbReference>
<dbReference type="SUPFAM" id="SSF53822">
    <property type="entry name" value="Periplasmic binding protein-like I"/>
    <property type="match status" value="1"/>
</dbReference>
<keyword evidence="8" id="KW-0807">Transducer</keyword>
<dbReference type="PRINTS" id="PR00248">
    <property type="entry name" value="GPCRMGR"/>
</dbReference>